<comment type="caution">
    <text evidence="4">The sequence shown here is derived from an EMBL/GenBank/DDBJ whole genome shotgun (WGS) entry which is preliminary data.</text>
</comment>
<dbReference type="InterPro" id="IPR002213">
    <property type="entry name" value="UDP_glucos_trans"/>
</dbReference>
<dbReference type="PANTHER" id="PTHR48043">
    <property type="entry name" value="EG:EG0003.4 PROTEIN-RELATED"/>
    <property type="match status" value="1"/>
</dbReference>
<dbReference type="SUPFAM" id="SSF53756">
    <property type="entry name" value="UDP-Glycosyltransferase/glycogen phosphorylase"/>
    <property type="match status" value="1"/>
</dbReference>
<evidence type="ECO:0000313" key="5">
    <source>
        <dbReference type="Proteomes" id="UP000030816"/>
    </source>
</evidence>
<evidence type="ECO:0000313" key="4">
    <source>
        <dbReference type="EMBL" id="KHN93740.1"/>
    </source>
</evidence>
<feature type="domain" description="Erythromycin biosynthesis protein CIII-like C-terminal" evidence="3">
    <location>
        <begin position="350"/>
        <end position="440"/>
    </location>
</feature>
<dbReference type="HOGENOM" id="CLU_493558_0_0_1"/>
<dbReference type="PANTHER" id="PTHR48043:SF151">
    <property type="entry name" value="GLYCOSYLTRANSFERASE FAMILY 1 PROTEIN"/>
    <property type="match status" value="1"/>
</dbReference>
<dbReference type="STRING" id="1081103.A0A0B2WL70"/>
<organism evidence="4 5">
    <name type="scientific">Metarhizium album (strain ARSEF 1941)</name>
    <dbReference type="NCBI Taxonomy" id="1081103"/>
    <lineage>
        <taxon>Eukaryota</taxon>
        <taxon>Fungi</taxon>
        <taxon>Dikarya</taxon>
        <taxon>Ascomycota</taxon>
        <taxon>Pezizomycotina</taxon>
        <taxon>Sordariomycetes</taxon>
        <taxon>Hypocreomycetidae</taxon>
        <taxon>Hypocreales</taxon>
        <taxon>Clavicipitaceae</taxon>
        <taxon>Metarhizium</taxon>
    </lineage>
</organism>
<dbReference type="InterPro" id="IPR010610">
    <property type="entry name" value="EryCIII-like_C"/>
</dbReference>
<keyword evidence="5" id="KW-1185">Reference proteome</keyword>
<dbReference type="EMBL" id="AZHE01000055">
    <property type="protein sequence ID" value="KHN93740.1"/>
    <property type="molecule type" value="Genomic_DNA"/>
</dbReference>
<keyword evidence="1" id="KW-0328">Glycosyltransferase</keyword>
<gene>
    <name evidence="4" type="ORF">MAM_08411</name>
</gene>
<dbReference type="GeneID" id="63742866"/>
<evidence type="ECO:0000259" key="3">
    <source>
        <dbReference type="Pfam" id="PF06722"/>
    </source>
</evidence>
<dbReference type="Pfam" id="PF06722">
    <property type="entry name" value="EryCIII-like_C"/>
    <property type="match status" value="1"/>
</dbReference>
<keyword evidence="2 4" id="KW-0808">Transferase</keyword>
<dbReference type="GO" id="GO:0016758">
    <property type="term" value="F:hexosyltransferase activity"/>
    <property type="evidence" value="ECO:0007669"/>
    <property type="project" value="UniProtKB-ARBA"/>
</dbReference>
<dbReference type="OrthoDB" id="5835829at2759"/>
<dbReference type="CDD" id="cd03784">
    <property type="entry name" value="GT1_Gtf-like"/>
    <property type="match status" value="1"/>
</dbReference>
<reference evidence="4 5" key="1">
    <citation type="journal article" date="2014" name="Proc. Natl. Acad. Sci. U.S.A.">
        <title>Trajectory and genomic determinants of fungal-pathogen speciation and host adaptation.</title>
        <authorList>
            <person name="Hu X."/>
            <person name="Xiao G."/>
            <person name="Zheng P."/>
            <person name="Shang Y."/>
            <person name="Su Y."/>
            <person name="Zhang X."/>
            <person name="Liu X."/>
            <person name="Zhan S."/>
            <person name="St Leger R.J."/>
            <person name="Wang C."/>
        </authorList>
    </citation>
    <scope>NUCLEOTIDE SEQUENCE [LARGE SCALE GENOMIC DNA]</scope>
    <source>
        <strain evidence="4 5">ARSEF 1941</strain>
    </source>
</reference>
<dbReference type="RefSeq" id="XP_040674806.1">
    <property type="nucleotide sequence ID" value="XM_040827209.1"/>
</dbReference>
<dbReference type="AlphaFoldDB" id="A0A0B2WL70"/>
<dbReference type="InterPro" id="IPR050271">
    <property type="entry name" value="UDP-glycosyltransferase"/>
</dbReference>
<proteinExistence type="predicted"/>
<protein>
    <submittedName>
        <fullName evidence="4">UDP-glucuronosyl/UDP-glucosyltransferase</fullName>
    </submittedName>
</protein>
<sequence>MRIAFVTNPASGEVNIQLATAQELVLQGHEVTFLSGGSCSRKIDWLRSVLAPQLRHNVHFINLGSGQAVDDFAELCHNRISSMRKPPGDPTSLRTCMEGALDEVEKHAAMAVEVCDYLNELDPDMVCVDALSSTLITGIRLTGRKFILMIPCSPGMTALSGALSPHPVAANRDGSWKTFLENLYLRTHEFIYSRTNKARIAKRRILLRRFGLRSYGTSGDTWLLPPHWEDDNCVAGIHFNTPGLLDCPKQPSKLVFVGAGVASNRADVTKAASCPEMEWMDEALALGKDVIYMNMGSMFIWQKKEFWACIGAFEAIYRKRQGRIRFLFKMNAPPPAVKEANPHLFSVTSGELPPYVRLTSWIEDQHAVYSHRALKLFVHHGGGNSFNEAVYFGVPQLILSQWLDTHEYAMCAEKFGIGLRSARPPLIQQDEMEARVLAILGPQWPNFKVNCQAWAMRSQIGGGTVSAAKIILGHAESAVLSDSSTVSLPLTPKAEPCDVKTMDEEVDFEGNLLEQPKWAAVGC</sequence>
<name>A0A0B2WL70_METAS</name>
<dbReference type="Proteomes" id="UP000030816">
    <property type="component" value="Unassembled WGS sequence"/>
</dbReference>
<dbReference type="GO" id="GO:0008194">
    <property type="term" value="F:UDP-glycosyltransferase activity"/>
    <property type="evidence" value="ECO:0007669"/>
    <property type="project" value="InterPro"/>
</dbReference>
<dbReference type="Gene3D" id="3.40.50.2000">
    <property type="entry name" value="Glycogen Phosphorylase B"/>
    <property type="match status" value="2"/>
</dbReference>
<evidence type="ECO:0000256" key="2">
    <source>
        <dbReference type="ARBA" id="ARBA00022679"/>
    </source>
</evidence>
<accession>A0A0B2WL70</accession>
<evidence type="ECO:0000256" key="1">
    <source>
        <dbReference type="ARBA" id="ARBA00022676"/>
    </source>
</evidence>